<dbReference type="Pfam" id="PF13366">
    <property type="entry name" value="PDDEXK_3"/>
    <property type="match status" value="1"/>
</dbReference>
<dbReference type="AlphaFoldDB" id="A0A410FVN8"/>
<name>A0A410FVN8_BIPS1</name>
<organism evidence="1 2">
    <name type="scientific">Bipolaricaulis sibiricus</name>
    <dbReference type="NCBI Taxonomy" id="2501609"/>
    <lineage>
        <taxon>Bacteria</taxon>
        <taxon>Candidatus Bipolaricaulota</taxon>
        <taxon>Candidatus Bipolaricaulia</taxon>
        <taxon>Candidatus Bipolaricaulales</taxon>
        <taxon>Candidatus Bipolaricaulaceae</taxon>
        <taxon>Candidatus Bipolaricaulis</taxon>
    </lineage>
</organism>
<dbReference type="EMBL" id="CP034928">
    <property type="protein sequence ID" value="QAA77137.1"/>
    <property type="molecule type" value="Genomic_DNA"/>
</dbReference>
<proteinExistence type="predicted"/>
<evidence type="ECO:0008006" key="3">
    <source>
        <dbReference type="Google" id="ProtNLM"/>
    </source>
</evidence>
<evidence type="ECO:0000313" key="2">
    <source>
        <dbReference type="Proteomes" id="UP000287233"/>
    </source>
</evidence>
<dbReference type="NCBIfam" id="TIGR04256">
    <property type="entry name" value="GxxExxY"/>
    <property type="match status" value="1"/>
</dbReference>
<dbReference type="InterPro" id="IPR026350">
    <property type="entry name" value="GxxExxY"/>
</dbReference>
<evidence type="ECO:0000313" key="1">
    <source>
        <dbReference type="EMBL" id="QAA77137.1"/>
    </source>
</evidence>
<sequence>MSVNELTHRIIGAAIGVHQAVGPGLLESAYEECLCRELELCGLPFERQVALPLNYKNVQLNCGCRVDLLVDRRVVVEIKAVDRLMPIHEAQLLTYLRLGRWRVGLIINFNTPVLRDGIRRCVLDLEEQ</sequence>
<accession>A0A410FVN8</accession>
<reference evidence="2" key="1">
    <citation type="submission" date="2018-12" db="EMBL/GenBank/DDBJ databases">
        <title>Complete genome sequence of an uncultured bacterium of the candidate phylum Bipolaricaulota.</title>
        <authorList>
            <person name="Kadnikov V.V."/>
            <person name="Mardanov A.V."/>
            <person name="Beletsky A.V."/>
            <person name="Frank Y.A."/>
            <person name="Karnachuk O.V."/>
            <person name="Ravin N.V."/>
        </authorList>
    </citation>
    <scope>NUCLEOTIDE SEQUENCE [LARGE SCALE GENOMIC DNA]</scope>
</reference>
<gene>
    <name evidence="1" type="ORF">BIP78_1371</name>
</gene>
<dbReference type="Proteomes" id="UP000287233">
    <property type="component" value="Chromosome"/>
</dbReference>
<protein>
    <recommendedName>
        <fullName evidence="3">GxxExxY protein</fullName>
    </recommendedName>
</protein>
<dbReference type="KEGG" id="bih:BIP78_1371"/>